<organism evidence="14 15">
    <name type="scientific">Clavelina lepadiformis</name>
    <name type="common">Light-bulb sea squirt</name>
    <name type="synonym">Ascidia lepadiformis</name>
    <dbReference type="NCBI Taxonomy" id="159417"/>
    <lineage>
        <taxon>Eukaryota</taxon>
        <taxon>Metazoa</taxon>
        <taxon>Chordata</taxon>
        <taxon>Tunicata</taxon>
        <taxon>Ascidiacea</taxon>
        <taxon>Aplousobranchia</taxon>
        <taxon>Clavelinidae</taxon>
        <taxon>Clavelina</taxon>
    </lineage>
</organism>
<dbReference type="PROSITE" id="PS51134">
    <property type="entry name" value="ZF_TFIIB"/>
    <property type="match status" value="1"/>
</dbReference>
<keyword evidence="5" id="KW-0862">Zinc</keyword>
<dbReference type="InterPro" id="IPR036915">
    <property type="entry name" value="Cyclin-like_sf"/>
</dbReference>
<dbReference type="InterPro" id="IPR011665">
    <property type="entry name" value="BRF1_TBP-bd_dom"/>
</dbReference>
<feature type="compositionally biased region" description="Polar residues" evidence="12">
    <location>
        <begin position="551"/>
        <end position="566"/>
    </location>
</feature>
<keyword evidence="8" id="KW-0804">Transcription</keyword>
<evidence type="ECO:0000256" key="4">
    <source>
        <dbReference type="ARBA" id="ARBA00022771"/>
    </source>
</evidence>
<dbReference type="Pfam" id="PF00382">
    <property type="entry name" value="TFIIB"/>
    <property type="match status" value="2"/>
</dbReference>
<accession>A0ABP0FJW1</accession>
<gene>
    <name evidence="14" type="ORF">CVLEPA_LOCUS8243</name>
</gene>
<dbReference type="Proteomes" id="UP001642483">
    <property type="component" value="Unassembled WGS sequence"/>
</dbReference>
<evidence type="ECO:0000256" key="10">
    <source>
        <dbReference type="ARBA" id="ARBA00031009"/>
    </source>
</evidence>
<proteinExistence type="inferred from homology"/>
<evidence type="ECO:0000256" key="11">
    <source>
        <dbReference type="PROSITE-ProRule" id="PRU00469"/>
    </source>
</evidence>
<feature type="compositionally biased region" description="Basic and acidic residues" evidence="12">
    <location>
        <begin position="602"/>
        <end position="612"/>
    </location>
</feature>
<dbReference type="PANTHER" id="PTHR11618">
    <property type="entry name" value="TRANSCRIPTION INITIATION FACTOR IIB-RELATED"/>
    <property type="match status" value="1"/>
</dbReference>
<evidence type="ECO:0000256" key="1">
    <source>
        <dbReference type="ARBA" id="ARBA00004123"/>
    </source>
</evidence>
<dbReference type="SUPFAM" id="SSF57783">
    <property type="entry name" value="Zinc beta-ribbon"/>
    <property type="match status" value="1"/>
</dbReference>
<feature type="compositionally biased region" description="Acidic residues" evidence="12">
    <location>
        <begin position="625"/>
        <end position="637"/>
    </location>
</feature>
<evidence type="ECO:0000256" key="2">
    <source>
        <dbReference type="ARBA" id="ARBA00010857"/>
    </source>
</evidence>
<dbReference type="Gene3D" id="2.20.25.10">
    <property type="match status" value="1"/>
</dbReference>
<dbReference type="PANTHER" id="PTHR11618:SF4">
    <property type="entry name" value="TRANSCRIPTION FACTOR IIIB 90 KDA SUBUNIT"/>
    <property type="match status" value="1"/>
</dbReference>
<name>A0ABP0FJW1_CLALP</name>
<evidence type="ECO:0000256" key="9">
    <source>
        <dbReference type="ARBA" id="ARBA00023242"/>
    </source>
</evidence>
<evidence type="ECO:0000313" key="15">
    <source>
        <dbReference type="Proteomes" id="UP001642483"/>
    </source>
</evidence>
<dbReference type="CDD" id="cd20553">
    <property type="entry name" value="CYCLIN_TFIIIB90_rpt1"/>
    <property type="match status" value="1"/>
</dbReference>
<comment type="caution">
    <text evidence="14">The sequence shown here is derived from an EMBL/GenBank/DDBJ whole genome shotgun (WGS) entry which is preliminary data.</text>
</comment>
<feature type="compositionally biased region" description="Basic and acidic residues" evidence="12">
    <location>
        <begin position="485"/>
        <end position="495"/>
    </location>
</feature>
<evidence type="ECO:0000256" key="5">
    <source>
        <dbReference type="ARBA" id="ARBA00022833"/>
    </source>
</evidence>
<feature type="region of interest" description="Disordered" evidence="12">
    <location>
        <begin position="387"/>
        <end position="410"/>
    </location>
</feature>
<comment type="similarity">
    <text evidence="2">Belongs to the TFIIB family.</text>
</comment>
<dbReference type="InterPro" id="IPR013150">
    <property type="entry name" value="TFIIB_cyclin"/>
</dbReference>
<evidence type="ECO:0000313" key="14">
    <source>
        <dbReference type="EMBL" id="CAK8678318.1"/>
    </source>
</evidence>
<keyword evidence="9" id="KW-0539">Nucleus</keyword>
<dbReference type="Pfam" id="PF07741">
    <property type="entry name" value="BRF1"/>
    <property type="match status" value="1"/>
</dbReference>
<comment type="subcellular location">
    <subcellularLocation>
        <location evidence="1">Nucleus</location>
    </subcellularLocation>
</comment>
<feature type="region of interest" description="Disordered" evidence="12">
    <location>
        <begin position="549"/>
        <end position="669"/>
    </location>
</feature>
<feature type="compositionally biased region" description="Acidic residues" evidence="12">
    <location>
        <begin position="660"/>
        <end position="669"/>
    </location>
</feature>
<keyword evidence="6" id="KW-0805">Transcription regulation</keyword>
<dbReference type="EMBL" id="CAWYQH010000046">
    <property type="protein sequence ID" value="CAK8678318.1"/>
    <property type="molecule type" value="Genomic_DNA"/>
</dbReference>
<dbReference type="SUPFAM" id="SSF47954">
    <property type="entry name" value="Cyclin-like"/>
    <property type="match status" value="2"/>
</dbReference>
<keyword evidence="4 11" id="KW-0863">Zinc-finger</keyword>
<dbReference type="InterPro" id="IPR013137">
    <property type="entry name" value="Znf_TFIIB"/>
</dbReference>
<dbReference type="Pfam" id="PF08271">
    <property type="entry name" value="Zn_Ribbon_TF"/>
    <property type="match status" value="1"/>
</dbReference>
<feature type="region of interest" description="Disordered" evidence="12">
    <location>
        <begin position="485"/>
        <end position="514"/>
    </location>
</feature>
<dbReference type="PRINTS" id="PR00685">
    <property type="entry name" value="TIFACTORIIB"/>
</dbReference>
<keyword evidence="3" id="KW-0479">Metal-binding</keyword>
<reference evidence="14 15" key="1">
    <citation type="submission" date="2024-02" db="EMBL/GenBank/DDBJ databases">
        <authorList>
            <person name="Daric V."/>
            <person name="Darras S."/>
        </authorList>
    </citation>
    <scope>NUCLEOTIDE SEQUENCE [LARGE SCALE GENOMIC DNA]</scope>
</reference>
<protein>
    <recommendedName>
        <fullName evidence="10">B-related factor 1</fullName>
    </recommendedName>
</protein>
<dbReference type="Gene3D" id="1.10.472.10">
    <property type="entry name" value="Cyclin-like"/>
    <property type="match status" value="2"/>
</dbReference>
<dbReference type="InterPro" id="IPR013763">
    <property type="entry name" value="Cyclin-like_dom"/>
</dbReference>
<evidence type="ECO:0000256" key="6">
    <source>
        <dbReference type="ARBA" id="ARBA00023015"/>
    </source>
</evidence>
<feature type="compositionally biased region" description="Polar residues" evidence="12">
    <location>
        <begin position="638"/>
        <end position="648"/>
    </location>
</feature>
<dbReference type="InterPro" id="IPR000812">
    <property type="entry name" value="TFIIB"/>
</dbReference>
<feature type="region of interest" description="Disordered" evidence="12">
    <location>
        <begin position="332"/>
        <end position="364"/>
    </location>
</feature>
<evidence type="ECO:0000256" key="12">
    <source>
        <dbReference type="SAM" id="MobiDB-lite"/>
    </source>
</evidence>
<evidence type="ECO:0000256" key="7">
    <source>
        <dbReference type="ARBA" id="ARBA00023159"/>
    </source>
</evidence>
<evidence type="ECO:0000256" key="3">
    <source>
        <dbReference type="ARBA" id="ARBA00022723"/>
    </source>
</evidence>
<feature type="domain" description="TFIIB-type" evidence="13">
    <location>
        <begin position="1"/>
        <end position="32"/>
    </location>
</feature>
<sequence>MGKTCPHCKSSDLDVDPSRGDTVCMSCGSVLEENTIVSEVTIQENADGSASVVGQFVSSEGSYKPYLSGFQYGMGKESRQITLDNGKQQIRELAGLLNLNKHCTDTAFNFFKMAIMRRLSRGRRIKHIVAACLYMTCRTESTPHMLLDFSDITQVNVFTLGKVFLLLAKELHIHLPVLDPCMYITRFSHRLDFGEKTHDVSVTAMRLVSRMKRDWLHTGRRPSGLCGAALLVAARLHGFNCDMDDVVKVVKIGHDTIRKRLTEFESTPSSKLTINEFMNIDLEAEHDPPAFINGRIKAKIQQLEAEAGGMNNIEQEIGKISNAIDDQLMKNSADTSGSEKKSRSKVIPDVNADIASNSEIPEDPDLKAAAGFINSENPEMLAEKILSPGRKAKTPTTVTSRHGIGPAPTAASLGLKQSVSECLATPSRSKVEEEKMEDTGELDLEGIDDEEIDKLILSPHERKIKEKIWMMENGGFLKELEERREQRRIEAEKKEKSKPKTRRSKAVRKSDYYGDSKTAGEAIEKLMSRQKLSNKINYEALRKATEDDVITNKSSTSYKTKLSPSQEIKPKTSGLKRESNQEPVVPVKKAKIQQACLNPSQEKTKPEEKPTVIEESGVVIHHEHDEEDPEEEEDPDDNNQCMSASQLMHQAGLASRAYGDDLDYGDDYD</sequence>
<evidence type="ECO:0000259" key="13">
    <source>
        <dbReference type="PROSITE" id="PS51134"/>
    </source>
</evidence>
<keyword evidence="15" id="KW-1185">Reference proteome</keyword>
<dbReference type="Gene3D" id="1.20.5.650">
    <property type="entry name" value="Single helix bin"/>
    <property type="match status" value="1"/>
</dbReference>
<evidence type="ECO:0000256" key="8">
    <source>
        <dbReference type="ARBA" id="ARBA00023163"/>
    </source>
</evidence>
<dbReference type="CDD" id="cd20554">
    <property type="entry name" value="CYCLIN_TFIIIB90_rpt2"/>
    <property type="match status" value="1"/>
</dbReference>
<keyword evidence="7" id="KW-0010">Activator</keyword>
<feature type="compositionally biased region" description="Basic residues" evidence="12">
    <location>
        <begin position="496"/>
        <end position="507"/>
    </location>
</feature>
<dbReference type="SMART" id="SM00385">
    <property type="entry name" value="CYCLIN"/>
    <property type="match status" value="2"/>
</dbReference>